<dbReference type="InterPro" id="IPR029033">
    <property type="entry name" value="His_PPase_superfam"/>
</dbReference>
<dbReference type="EMBL" id="JAPQKI010000011">
    <property type="protein sequence ID" value="KAJ5082489.1"/>
    <property type="molecule type" value="Genomic_DNA"/>
</dbReference>
<organism evidence="1 2">
    <name type="scientific">Penicillium argentinense</name>
    <dbReference type="NCBI Taxonomy" id="1131581"/>
    <lineage>
        <taxon>Eukaryota</taxon>
        <taxon>Fungi</taxon>
        <taxon>Dikarya</taxon>
        <taxon>Ascomycota</taxon>
        <taxon>Pezizomycotina</taxon>
        <taxon>Eurotiomycetes</taxon>
        <taxon>Eurotiomycetidae</taxon>
        <taxon>Eurotiales</taxon>
        <taxon>Aspergillaceae</taxon>
        <taxon>Penicillium</taxon>
    </lineage>
</organism>
<dbReference type="PANTHER" id="PTHR48100">
    <property type="entry name" value="BROAD-SPECIFICITY PHOSPHATASE YOR283W-RELATED"/>
    <property type="match status" value="1"/>
</dbReference>
<dbReference type="SMART" id="SM00855">
    <property type="entry name" value="PGAM"/>
    <property type="match status" value="1"/>
</dbReference>
<comment type="caution">
    <text evidence="1">The sequence shown here is derived from an EMBL/GenBank/DDBJ whole genome shotgun (WGS) entry which is preliminary data.</text>
</comment>
<gene>
    <name evidence="1" type="ORF">N7532_011532</name>
</gene>
<sequence length="310" mass="34650">MKLYLIRHAEALDPKPWPGKLDPDITNHGMAQIRRLADHFVSTSVQFSTVFSSDLIRVRRTAEGICSRQPAASNGTPAAPNFIPGLREKYLNTLVPGLRGRIRSPLPHGRPSLFLVRPASSRAALILSKSHGPLAVFIIISHWKRAESCVYGSDSCSSSTVKRITSFLYHHIIPLFANYETSRYTITIDCHGSFLQALWECLLDLFGPNRVFIQPEILRRYDGLKCREMPSWPTSGYLELSIQPHPVISQSPQQPHSLSQTPEFTALGQMPPGTTAQTQTFAATCNAPSYKLILRVRNIDHMEHLRGLSS</sequence>
<dbReference type="InterPro" id="IPR013078">
    <property type="entry name" value="His_Pase_superF_clade-1"/>
</dbReference>
<dbReference type="GeneID" id="81363002"/>
<dbReference type="Gene3D" id="3.40.50.1240">
    <property type="entry name" value="Phosphoglycerate mutase-like"/>
    <property type="match status" value="1"/>
</dbReference>
<dbReference type="GO" id="GO:0005829">
    <property type="term" value="C:cytosol"/>
    <property type="evidence" value="ECO:0007669"/>
    <property type="project" value="TreeGrafter"/>
</dbReference>
<evidence type="ECO:0008006" key="3">
    <source>
        <dbReference type="Google" id="ProtNLM"/>
    </source>
</evidence>
<dbReference type="OrthoDB" id="354304at2759"/>
<proteinExistence type="predicted"/>
<accession>A0A9W9EIQ0</accession>
<keyword evidence="2" id="KW-1185">Reference proteome</keyword>
<dbReference type="RefSeq" id="XP_056469011.1">
    <property type="nucleotide sequence ID" value="XM_056624023.1"/>
</dbReference>
<dbReference type="GO" id="GO:0016791">
    <property type="term" value="F:phosphatase activity"/>
    <property type="evidence" value="ECO:0007669"/>
    <property type="project" value="TreeGrafter"/>
</dbReference>
<reference evidence="1" key="2">
    <citation type="journal article" date="2023" name="IMA Fungus">
        <title>Comparative genomic study of the Penicillium genus elucidates a diverse pangenome and 15 lateral gene transfer events.</title>
        <authorList>
            <person name="Petersen C."/>
            <person name="Sorensen T."/>
            <person name="Nielsen M.R."/>
            <person name="Sondergaard T.E."/>
            <person name="Sorensen J.L."/>
            <person name="Fitzpatrick D.A."/>
            <person name="Frisvad J.C."/>
            <person name="Nielsen K.L."/>
        </authorList>
    </citation>
    <scope>NUCLEOTIDE SEQUENCE</scope>
    <source>
        <strain evidence="1">IBT 30761</strain>
    </source>
</reference>
<reference evidence="1" key="1">
    <citation type="submission" date="2022-11" db="EMBL/GenBank/DDBJ databases">
        <authorList>
            <person name="Petersen C."/>
        </authorList>
    </citation>
    <scope>NUCLEOTIDE SEQUENCE</scope>
    <source>
        <strain evidence="1">IBT 30761</strain>
    </source>
</reference>
<dbReference type="InterPro" id="IPR050275">
    <property type="entry name" value="PGM_Phosphatase"/>
</dbReference>
<evidence type="ECO:0000313" key="2">
    <source>
        <dbReference type="Proteomes" id="UP001149074"/>
    </source>
</evidence>
<dbReference type="Pfam" id="PF00300">
    <property type="entry name" value="His_Phos_1"/>
    <property type="match status" value="1"/>
</dbReference>
<dbReference type="SUPFAM" id="SSF53254">
    <property type="entry name" value="Phosphoglycerate mutase-like"/>
    <property type="match status" value="1"/>
</dbReference>
<dbReference type="AlphaFoldDB" id="A0A9W9EIQ0"/>
<evidence type="ECO:0000313" key="1">
    <source>
        <dbReference type="EMBL" id="KAJ5082489.1"/>
    </source>
</evidence>
<protein>
    <recommendedName>
        <fullName evidence="3">Phosphoglycerate mutase family protein</fullName>
    </recommendedName>
</protein>
<dbReference type="CDD" id="cd07067">
    <property type="entry name" value="HP_PGM_like"/>
    <property type="match status" value="1"/>
</dbReference>
<dbReference type="Proteomes" id="UP001149074">
    <property type="component" value="Unassembled WGS sequence"/>
</dbReference>
<name>A0A9W9EIQ0_9EURO</name>
<dbReference type="PANTHER" id="PTHR48100:SF44">
    <property type="entry name" value="PHOSPHATASE C1620.13-RELATED"/>
    <property type="match status" value="1"/>
</dbReference>